<reference evidence="2" key="1">
    <citation type="submission" date="2016-10" db="EMBL/GenBank/DDBJ databases">
        <authorList>
            <person name="Varghese N."/>
            <person name="Submissions S."/>
        </authorList>
    </citation>
    <scope>NUCLEOTIDE SEQUENCE [LARGE SCALE GENOMIC DNA]</scope>
    <source>
        <strain>GEY</strain>
        <strain evidence="2">DSM 9560</strain>
    </source>
</reference>
<dbReference type="EMBL" id="FONY01000013">
    <property type="protein sequence ID" value="SFF02652.1"/>
    <property type="molecule type" value="Genomic_DNA"/>
</dbReference>
<gene>
    <name evidence="1" type="ORF">SAMN04488541_101345</name>
</gene>
<protein>
    <recommendedName>
        <fullName evidence="3">DUF1800 domain-containing protein</fullName>
    </recommendedName>
</protein>
<dbReference type="AlphaFoldDB" id="A0A1I2FB85"/>
<dbReference type="InterPro" id="IPR014917">
    <property type="entry name" value="DUF1800"/>
</dbReference>
<organism evidence="1 2">
    <name type="scientific">Thermoflexibacter ruber</name>
    <dbReference type="NCBI Taxonomy" id="1003"/>
    <lineage>
        <taxon>Bacteria</taxon>
        <taxon>Pseudomonadati</taxon>
        <taxon>Bacteroidota</taxon>
        <taxon>Cytophagia</taxon>
        <taxon>Cytophagales</taxon>
        <taxon>Thermoflexibacteraceae</taxon>
        <taxon>Thermoflexibacter</taxon>
    </lineage>
</organism>
<dbReference type="RefSeq" id="WP_091544034.1">
    <property type="nucleotide sequence ID" value="NZ_FONY01000013.1"/>
</dbReference>
<name>A0A1I2FB85_9BACT</name>
<evidence type="ECO:0000313" key="2">
    <source>
        <dbReference type="Proteomes" id="UP000199513"/>
    </source>
</evidence>
<dbReference type="Proteomes" id="UP000199513">
    <property type="component" value="Unassembled WGS sequence"/>
</dbReference>
<dbReference type="Pfam" id="PF08811">
    <property type="entry name" value="DUF1800"/>
    <property type="match status" value="1"/>
</dbReference>
<dbReference type="STRING" id="1003.SAMN04488541_101345"/>
<accession>A0A1I2FB85</accession>
<keyword evidence="2" id="KW-1185">Reference proteome</keyword>
<evidence type="ECO:0008006" key="3">
    <source>
        <dbReference type="Google" id="ProtNLM"/>
    </source>
</evidence>
<sequence>MLQINPQTKIQHLYLRAGFGESFAFIENNKKESVEKLVSQLFKESEEVRDLQVVDSNQLKMGKFLLADKDEKREMIRDSIAKIKDLNLMWLDRMTERQGMLREKMTLFWHGHFACQSANVFFIQKQNNILRKHALGKFGDLLHAISKDPAMLQFLNNKQNRKDRPNENFAREVMELFTLGRGNYTEQDIKNAARAFTGWDFEISGDFILRRFRHDYGEKTFFGKTGKLEGEDILNMILENKQTAKFLTGKIYKYFVNENMNEEIVNQLATSFYQSDYDIGKLMREIFTSDWFYEARNIGVRIKSPIEYLTILRKQFNLGFNDKEPLLFLQKVLGQMLFYPPNVAGWKEGKAWIDSTTIVIRTQLPEMLYRMGEITLQPKEDGDVNTEFFAKNKLRTIKATYDWQDFITILGKENQEDIFAKIANYLFQVPIAEETKKMLLQNIKHESKEETIKNLIVAMVTLPEYQVC</sequence>
<proteinExistence type="predicted"/>
<evidence type="ECO:0000313" key="1">
    <source>
        <dbReference type="EMBL" id="SFF02652.1"/>
    </source>
</evidence>
<dbReference type="OrthoDB" id="9772295at2"/>